<dbReference type="AlphaFoldDB" id="A0A4V2L1I2"/>
<dbReference type="EMBL" id="SEHH01000116">
    <property type="protein sequence ID" value="TBX38364.1"/>
    <property type="molecule type" value="Genomic_DNA"/>
</dbReference>
<dbReference type="PANTHER" id="PTHR47129:SF1">
    <property type="entry name" value="NMRA-LIKE DOMAIN-CONTAINING PROTEIN"/>
    <property type="match status" value="1"/>
</dbReference>
<comment type="caution">
    <text evidence="2">The sequence shown here is derived from an EMBL/GenBank/DDBJ whole genome shotgun (WGS) entry which is preliminary data.</text>
</comment>
<dbReference type="SUPFAM" id="SSF51735">
    <property type="entry name" value="NAD(P)-binding Rossmann-fold domains"/>
    <property type="match status" value="1"/>
</dbReference>
<reference evidence="2 3" key="1">
    <citation type="submission" date="2019-01" db="EMBL/GenBank/DDBJ databases">
        <title>Draft genome sequence of Lactobacillus paraplantarum OSY-TC318, a Producer of the novel lantibiotic Paraplantaracin TC318.</title>
        <authorList>
            <person name="Hussein W.E."/>
            <person name="Huang E."/>
            <person name="Yousef A.E."/>
        </authorList>
    </citation>
    <scope>NUCLEOTIDE SEQUENCE [LARGE SCALE GENOMIC DNA]</scope>
    <source>
        <strain evidence="2 3">OSY-TC318</strain>
    </source>
</reference>
<feature type="domain" description="NAD(P)-binding" evidence="1">
    <location>
        <begin position="8"/>
        <end position="145"/>
    </location>
</feature>
<dbReference type="InterPro" id="IPR036291">
    <property type="entry name" value="NAD(P)-bd_dom_sf"/>
</dbReference>
<dbReference type="PANTHER" id="PTHR47129">
    <property type="entry name" value="QUINONE OXIDOREDUCTASE 2"/>
    <property type="match status" value="1"/>
</dbReference>
<dbReference type="InterPro" id="IPR016040">
    <property type="entry name" value="NAD(P)-bd_dom"/>
</dbReference>
<evidence type="ECO:0000259" key="1">
    <source>
        <dbReference type="Pfam" id="PF13460"/>
    </source>
</evidence>
<dbReference type="Gene3D" id="3.90.25.10">
    <property type="entry name" value="UDP-galactose 4-epimerase, domain 1"/>
    <property type="match status" value="1"/>
</dbReference>
<dbReference type="Proteomes" id="UP000292648">
    <property type="component" value="Unassembled WGS sequence"/>
</dbReference>
<evidence type="ECO:0000313" key="3">
    <source>
        <dbReference type="Proteomes" id="UP000292648"/>
    </source>
</evidence>
<gene>
    <name evidence="2" type="ORF">EUZ87_13675</name>
</gene>
<dbReference type="InterPro" id="IPR052718">
    <property type="entry name" value="NmrA-type_oxidoreductase"/>
</dbReference>
<proteinExistence type="predicted"/>
<dbReference type="Gene3D" id="3.40.50.720">
    <property type="entry name" value="NAD(P)-binding Rossmann-like Domain"/>
    <property type="match status" value="1"/>
</dbReference>
<sequence length="283" mass="30476">MQYAITAATGKFGQSAVNTLNNLVGAENVIVIARNQEKAAQLFPNNQFRVGDYDDRASMTAAFEGVDRVLFVSSQPGGSVARATAHQNVVAALQTAHVDFVAYTSFPKAQTSISALASDHRDTENAITAAHIAHSFLRNNWYLENEMGFLQSGAHNQETLYWANNTAGWALEREYAEVAAKILVLSDPKEIYELAGAPRSYADLGAALQQATDNQFTVTQVNQTAYTQSLEATGLNHDTAALFASFQAPINDGALAENTTDLTHALGHEPLTASAAIKEILTR</sequence>
<evidence type="ECO:0000313" key="2">
    <source>
        <dbReference type="EMBL" id="TBX38364.1"/>
    </source>
</evidence>
<dbReference type="Pfam" id="PF13460">
    <property type="entry name" value="NAD_binding_10"/>
    <property type="match status" value="1"/>
</dbReference>
<protein>
    <submittedName>
        <fullName evidence="2">SDR family NAD(P)-dependent oxidoreductase</fullName>
    </submittedName>
</protein>
<organism evidence="2 3">
    <name type="scientific">Lactiplantibacillus paraplantarum</name>
    <dbReference type="NCBI Taxonomy" id="60520"/>
    <lineage>
        <taxon>Bacteria</taxon>
        <taxon>Bacillati</taxon>
        <taxon>Bacillota</taxon>
        <taxon>Bacilli</taxon>
        <taxon>Lactobacillales</taxon>
        <taxon>Lactobacillaceae</taxon>
        <taxon>Lactiplantibacillus</taxon>
    </lineage>
</organism>
<name>A0A4V2L1I2_9LACO</name>
<accession>A0A4V2L1I2</accession>